<dbReference type="Gene3D" id="3.40.50.1820">
    <property type="entry name" value="alpha/beta hydrolase"/>
    <property type="match status" value="1"/>
</dbReference>
<dbReference type="EMBL" id="LWCA01001079">
    <property type="protein sequence ID" value="OAF65975.1"/>
    <property type="molecule type" value="Genomic_DNA"/>
</dbReference>
<accession>A0A177AVG4</accession>
<proteinExistence type="predicted"/>
<gene>
    <name evidence="1" type="ORF">A3Q56_06304</name>
</gene>
<dbReference type="GO" id="GO:0008374">
    <property type="term" value="F:O-acyltransferase activity"/>
    <property type="evidence" value="ECO:0007669"/>
    <property type="project" value="InterPro"/>
</dbReference>
<dbReference type="AlphaFoldDB" id="A0A177AVG4"/>
<dbReference type="PANTHER" id="PTHR11440">
    <property type="entry name" value="LECITHIN-CHOLESTEROL ACYLTRANSFERASE-RELATED"/>
    <property type="match status" value="1"/>
</dbReference>
<dbReference type="GO" id="GO:0006629">
    <property type="term" value="P:lipid metabolic process"/>
    <property type="evidence" value="ECO:0007669"/>
    <property type="project" value="InterPro"/>
</dbReference>
<keyword evidence="2" id="KW-1185">Reference proteome</keyword>
<dbReference type="InterPro" id="IPR003386">
    <property type="entry name" value="LACT/PDAT_acylTrfase"/>
</dbReference>
<dbReference type="Proteomes" id="UP000078046">
    <property type="component" value="Unassembled WGS sequence"/>
</dbReference>
<dbReference type="OrthoDB" id="190846at2759"/>
<comment type="caution">
    <text evidence="1">The sequence shown here is derived from an EMBL/GenBank/DDBJ whole genome shotgun (WGS) entry which is preliminary data.</text>
</comment>
<evidence type="ECO:0000313" key="1">
    <source>
        <dbReference type="EMBL" id="OAF65975.1"/>
    </source>
</evidence>
<name>A0A177AVG4_9BILA</name>
<sequence length="329" mass="38461">MFSKFNDKIFSKTFLDQIFSILKFTPNIRLSRTNVFTTIAENFRKLGYVDGKSLHGAPYDFREAQDEKFYIKVKNLIEITYKRNKNKKVVIIAHSYGGLIANIFLNKQRIAWKNHYLHVLFTISTPWTGSVKTVIGLMKGLNFGVPWTRPNEWKDLLRSYQSAISLLPSQKNWKSKQPFILTKDKNFTNNDIDTLIKVLNYPSSYQRWQFLSNIIDNIKPPKIKTYCYFGGGYKTIKQLDYTFTKFPNGQPKLTYELADGTVNLKSLNYCNTWKNSYIHISKQFQNNSHNGILHNLDMIENINKIILETEPLHDLPIVKRKISIKVYSC</sequence>
<reference evidence="1 2" key="1">
    <citation type="submission" date="2016-04" db="EMBL/GenBank/DDBJ databases">
        <title>The genome of Intoshia linei affirms orthonectids as highly simplified spiralians.</title>
        <authorList>
            <person name="Mikhailov K.V."/>
            <person name="Slusarev G.S."/>
            <person name="Nikitin M.A."/>
            <person name="Logacheva M.D."/>
            <person name="Penin A."/>
            <person name="Aleoshin V."/>
            <person name="Panchin Y.V."/>
        </authorList>
    </citation>
    <scope>NUCLEOTIDE SEQUENCE [LARGE SCALE GENOMIC DNA]</scope>
    <source>
        <strain evidence="1">Intl2013</strain>
        <tissue evidence="1">Whole animal</tissue>
    </source>
</reference>
<protein>
    <submittedName>
        <fullName evidence="1">Uncharacterized protein</fullName>
    </submittedName>
</protein>
<dbReference type="InterPro" id="IPR029058">
    <property type="entry name" value="AB_hydrolase_fold"/>
</dbReference>
<organism evidence="1 2">
    <name type="scientific">Intoshia linei</name>
    <dbReference type="NCBI Taxonomy" id="1819745"/>
    <lineage>
        <taxon>Eukaryota</taxon>
        <taxon>Metazoa</taxon>
        <taxon>Spiralia</taxon>
        <taxon>Lophotrochozoa</taxon>
        <taxon>Mesozoa</taxon>
        <taxon>Orthonectida</taxon>
        <taxon>Rhopaluridae</taxon>
        <taxon>Intoshia</taxon>
    </lineage>
</organism>
<evidence type="ECO:0000313" key="2">
    <source>
        <dbReference type="Proteomes" id="UP000078046"/>
    </source>
</evidence>
<dbReference type="SUPFAM" id="SSF53474">
    <property type="entry name" value="alpha/beta-Hydrolases"/>
    <property type="match status" value="1"/>
</dbReference>
<dbReference type="Pfam" id="PF02450">
    <property type="entry name" value="LCAT"/>
    <property type="match status" value="1"/>
</dbReference>